<evidence type="ECO:0000256" key="5">
    <source>
        <dbReference type="ARBA" id="ARBA00023145"/>
    </source>
</evidence>
<comment type="PTM">
    <text evidence="9">Is synthesized initially as an inactive proenzyme, which is activated by self-cleavage at a specific serine bond to produce a beta-subunit with a hydroxyl group at its C-terminus and an alpha-subunit with a pyruvoyl group at its N-terminus.</text>
</comment>
<evidence type="ECO:0000256" key="8">
    <source>
        <dbReference type="ARBA" id="ARBA00023317"/>
    </source>
</evidence>
<evidence type="ECO:0000256" key="1">
    <source>
        <dbReference type="ARBA" id="ARBA00022490"/>
    </source>
</evidence>
<dbReference type="GO" id="GO:0005829">
    <property type="term" value="C:cytosol"/>
    <property type="evidence" value="ECO:0007669"/>
    <property type="project" value="TreeGrafter"/>
</dbReference>
<dbReference type="CDD" id="cd06919">
    <property type="entry name" value="Asp_decarbox"/>
    <property type="match status" value="1"/>
</dbReference>
<dbReference type="RefSeq" id="WP_149114142.1">
    <property type="nucleotide sequence ID" value="NZ_CP042425.1"/>
</dbReference>
<dbReference type="EC" id="4.1.1.11" evidence="9"/>
<proteinExistence type="inferred from homology"/>
<keyword evidence="12" id="KW-1185">Reference proteome</keyword>
<comment type="subunit">
    <text evidence="9">Heterooctamer of four alpha and four beta subunits.</text>
</comment>
<dbReference type="Pfam" id="PF02261">
    <property type="entry name" value="Asp_decarbox"/>
    <property type="match status" value="1"/>
</dbReference>
<dbReference type="PANTHER" id="PTHR21012:SF0">
    <property type="entry name" value="ASPARTATE 1-DECARBOXYLASE"/>
    <property type="match status" value="1"/>
</dbReference>
<sequence>MLRTMMKSKIHRAIVTETNLDYEGSLLIDTDLLKAADILPNEQIHVWDVTSGNRLVTYALAGEPGSGVIQVNGGGAHLIKKGDIIIIATFTEMKTKAAKKFQPTIIFVNEKNQPQTDPFMKTEDFAASDDAQPAAESVVSPAKTRGRKKA</sequence>
<comment type="function">
    <text evidence="9">Catalyzes the pyruvoyl-dependent decarboxylation of aspartate to produce beta-alanine.</text>
</comment>
<dbReference type="SUPFAM" id="SSF50692">
    <property type="entry name" value="ADC-like"/>
    <property type="match status" value="1"/>
</dbReference>
<dbReference type="Gene3D" id="2.40.40.20">
    <property type="match status" value="1"/>
</dbReference>
<dbReference type="GO" id="GO:0004068">
    <property type="term" value="F:aspartate 1-decarboxylase activity"/>
    <property type="evidence" value="ECO:0007669"/>
    <property type="project" value="UniProtKB-UniRule"/>
</dbReference>
<keyword evidence="6 9" id="KW-0456">Lyase</keyword>
<dbReference type="PANTHER" id="PTHR21012">
    <property type="entry name" value="ASPARTATE 1-DECARBOXYLASE"/>
    <property type="match status" value="1"/>
</dbReference>
<keyword evidence="4 9" id="KW-0068">Autocatalytic cleavage</keyword>
<dbReference type="EMBL" id="CP042425">
    <property type="protein sequence ID" value="QEL19783.1"/>
    <property type="molecule type" value="Genomic_DNA"/>
</dbReference>
<gene>
    <name evidence="9" type="primary">panD</name>
    <name evidence="11" type="ORF">PX52LOC_06862</name>
</gene>
<feature type="binding site" evidence="9">
    <location>
        <position position="57"/>
    </location>
    <ligand>
        <name>substrate</name>
    </ligand>
</feature>
<protein>
    <recommendedName>
        <fullName evidence="9">Aspartate 1-decarboxylase</fullName>
        <ecNumber evidence="9">4.1.1.11</ecNumber>
    </recommendedName>
    <alternativeName>
        <fullName evidence="9">Aspartate alpha-decarboxylase</fullName>
    </alternativeName>
    <component>
        <recommendedName>
            <fullName evidence="9">Aspartate 1-decarboxylase beta chain</fullName>
        </recommendedName>
    </component>
    <component>
        <recommendedName>
            <fullName evidence="9">Aspartate 1-decarboxylase alpha chain</fullName>
        </recommendedName>
    </component>
</protein>
<comment type="caution">
    <text evidence="9">Lacks conserved residue(s) required for the propagation of feature annotation.</text>
</comment>
<reference evidence="12" key="1">
    <citation type="submission" date="2019-08" db="EMBL/GenBank/DDBJ databases">
        <title>Limnoglobus roseus gen. nov., sp. nov., a novel freshwater planctomycete with a giant genome from the family Gemmataceae.</title>
        <authorList>
            <person name="Kulichevskaya I.S."/>
            <person name="Naumoff D.G."/>
            <person name="Miroshnikov K."/>
            <person name="Ivanova A."/>
            <person name="Philippov D.A."/>
            <person name="Hakobyan A."/>
            <person name="Rijpstra I.C."/>
            <person name="Sinninghe Damste J.S."/>
            <person name="Liesack W."/>
            <person name="Dedysh S.N."/>
        </authorList>
    </citation>
    <scope>NUCLEOTIDE SEQUENCE [LARGE SCALE GENOMIC DNA]</scope>
    <source>
        <strain evidence="12">PX52</strain>
    </source>
</reference>
<accession>A0A5C1ANS6</accession>
<feature type="chain" id="PRO_5023520250" description="Aspartate 1-decarboxylase beta chain" evidence="9">
    <location>
        <begin position="1"/>
        <end position="24"/>
    </location>
</feature>
<evidence type="ECO:0000256" key="7">
    <source>
        <dbReference type="ARBA" id="ARBA00023270"/>
    </source>
</evidence>
<evidence type="ECO:0000256" key="2">
    <source>
        <dbReference type="ARBA" id="ARBA00022655"/>
    </source>
</evidence>
<keyword evidence="2 9" id="KW-0566">Pantothenate biosynthesis</keyword>
<keyword evidence="5 9" id="KW-0865">Zymogen</keyword>
<dbReference type="KEGG" id="lrs:PX52LOC_06862"/>
<evidence type="ECO:0000313" key="11">
    <source>
        <dbReference type="EMBL" id="QEL19783.1"/>
    </source>
</evidence>
<evidence type="ECO:0000313" key="12">
    <source>
        <dbReference type="Proteomes" id="UP000324974"/>
    </source>
</evidence>
<feature type="modified residue" description="Pyruvic acid (Ser)" evidence="9">
    <location>
        <position position="25"/>
    </location>
</feature>
<feature type="active site" description="Proton donor" evidence="9">
    <location>
        <position position="58"/>
    </location>
</feature>
<keyword evidence="3 9" id="KW-0210">Decarboxylase</keyword>
<comment type="subcellular location">
    <subcellularLocation>
        <location evidence="9">Cytoplasm</location>
    </subcellularLocation>
</comment>
<dbReference type="InterPro" id="IPR009010">
    <property type="entry name" value="Asp_de-COase-like_dom_sf"/>
</dbReference>
<evidence type="ECO:0000256" key="4">
    <source>
        <dbReference type="ARBA" id="ARBA00022813"/>
    </source>
</evidence>
<dbReference type="HAMAP" id="MF_00446">
    <property type="entry name" value="PanD"/>
    <property type="match status" value="1"/>
</dbReference>
<evidence type="ECO:0000256" key="9">
    <source>
        <dbReference type="HAMAP-Rule" id="MF_00446"/>
    </source>
</evidence>
<dbReference type="OrthoDB" id="9803983at2"/>
<keyword evidence="7 9" id="KW-0704">Schiff base</keyword>
<evidence type="ECO:0000256" key="6">
    <source>
        <dbReference type="ARBA" id="ARBA00023239"/>
    </source>
</evidence>
<feature type="chain" id="PRO_5023520251" description="Aspartate 1-decarboxylase alpha chain" evidence="9">
    <location>
        <begin position="25"/>
        <end position="150"/>
    </location>
</feature>
<keyword evidence="8 9" id="KW-0670">Pyruvate</keyword>
<name>A0A5C1ANS6_9BACT</name>
<dbReference type="UniPathway" id="UPA00028">
    <property type="reaction ID" value="UER00002"/>
</dbReference>
<dbReference type="GO" id="GO:0015940">
    <property type="term" value="P:pantothenate biosynthetic process"/>
    <property type="evidence" value="ECO:0007669"/>
    <property type="project" value="UniProtKB-UniRule"/>
</dbReference>
<comment type="pathway">
    <text evidence="9">Cofactor biosynthesis; (R)-pantothenate biosynthesis; beta-alanine from L-aspartate: step 1/1.</text>
</comment>
<dbReference type="InterPro" id="IPR003190">
    <property type="entry name" value="Asp_decarbox"/>
</dbReference>
<keyword evidence="1 9" id="KW-0963">Cytoplasm</keyword>
<dbReference type="Proteomes" id="UP000324974">
    <property type="component" value="Chromosome"/>
</dbReference>
<comment type="similarity">
    <text evidence="9">Belongs to the PanD family.</text>
</comment>
<dbReference type="AlphaFoldDB" id="A0A5C1ANS6"/>
<evidence type="ECO:0000256" key="10">
    <source>
        <dbReference type="SAM" id="MobiDB-lite"/>
    </source>
</evidence>
<comment type="catalytic activity">
    <reaction evidence="9">
        <text>L-aspartate + H(+) = beta-alanine + CO2</text>
        <dbReference type="Rhea" id="RHEA:19497"/>
        <dbReference type="ChEBI" id="CHEBI:15378"/>
        <dbReference type="ChEBI" id="CHEBI:16526"/>
        <dbReference type="ChEBI" id="CHEBI:29991"/>
        <dbReference type="ChEBI" id="CHEBI:57966"/>
        <dbReference type="EC" id="4.1.1.11"/>
    </reaction>
</comment>
<feature type="active site" description="Schiff-base intermediate with substrate; via pyruvic acid" evidence="9">
    <location>
        <position position="25"/>
    </location>
</feature>
<evidence type="ECO:0000256" key="3">
    <source>
        <dbReference type="ARBA" id="ARBA00022793"/>
    </source>
</evidence>
<feature type="region of interest" description="Disordered" evidence="10">
    <location>
        <begin position="112"/>
        <end position="150"/>
    </location>
</feature>
<dbReference type="NCBIfam" id="TIGR00223">
    <property type="entry name" value="panD"/>
    <property type="match status" value="1"/>
</dbReference>
<organism evidence="11 12">
    <name type="scientific">Limnoglobus roseus</name>
    <dbReference type="NCBI Taxonomy" id="2598579"/>
    <lineage>
        <taxon>Bacteria</taxon>
        <taxon>Pseudomonadati</taxon>
        <taxon>Planctomycetota</taxon>
        <taxon>Planctomycetia</taxon>
        <taxon>Gemmatales</taxon>
        <taxon>Gemmataceae</taxon>
        <taxon>Limnoglobus</taxon>
    </lineage>
</organism>
<dbReference type="GO" id="GO:0006523">
    <property type="term" value="P:alanine biosynthetic process"/>
    <property type="evidence" value="ECO:0007669"/>
    <property type="project" value="InterPro"/>
</dbReference>
<comment type="cofactor">
    <cofactor evidence="9">
        <name>pyruvate</name>
        <dbReference type="ChEBI" id="CHEBI:15361"/>
    </cofactor>
    <text evidence="9">Binds 1 pyruvoyl group covalently per subunit.</text>
</comment>